<dbReference type="Proteomes" id="UP000235994">
    <property type="component" value="Unassembled WGS sequence"/>
</dbReference>
<evidence type="ECO:0008006" key="3">
    <source>
        <dbReference type="Google" id="ProtNLM"/>
    </source>
</evidence>
<reference evidence="1 2" key="1">
    <citation type="submission" date="2018-01" db="EMBL/GenBank/DDBJ databases">
        <title>The draft genome of an aniline degradation strain ANB-1.</title>
        <authorList>
            <person name="Zhang L."/>
            <person name="Jiang J."/>
        </authorList>
    </citation>
    <scope>NUCLEOTIDE SEQUENCE [LARGE SCALE GENOMIC DNA]</scope>
    <source>
        <strain evidence="1 2">ANB-1</strain>
    </source>
</reference>
<dbReference type="InterPro" id="IPR003737">
    <property type="entry name" value="GlcNAc_PI_deacetylase-related"/>
</dbReference>
<name>A0A2N8KME5_9BURK</name>
<sequence>MRAMRGTAVAGALPIFDPSRNPMETPAVHPAVGEPRCLPGAFVVVSPHLDDAVFSCAGLLRAHPGSVVITAYTGLPQAAHMSTDWDRRCGFPTAADAMAARLAEDRLALAQVGCMGLGLGFVDSQYGEQPPDGQAQLADSLVRVLAGLGADRVALPLGLFHDDHVRVSDAGLDASRACPGLSWFFYEDVPYRKRPGAVQARLAQLRARGVMATPAPLKTDLAGKADAVSAYASQLRGLGGLPDAGAQAESYWRVAGGEEPRA</sequence>
<dbReference type="EMBL" id="POQS01000002">
    <property type="protein sequence ID" value="PND34623.1"/>
    <property type="molecule type" value="Genomic_DNA"/>
</dbReference>
<keyword evidence="2" id="KW-1185">Reference proteome</keyword>
<evidence type="ECO:0000313" key="2">
    <source>
        <dbReference type="Proteomes" id="UP000235994"/>
    </source>
</evidence>
<dbReference type="AlphaFoldDB" id="A0A2N8KME5"/>
<proteinExistence type="predicted"/>
<gene>
    <name evidence="1" type="ORF">C1I89_10620</name>
</gene>
<dbReference type="Pfam" id="PF02585">
    <property type="entry name" value="PIG-L"/>
    <property type="match status" value="1"/>
</dbReference>
<protein>
    <recommendedName>
        <fullName evidence="3">PIG-L family deacetylase</fullName>
    </recommendedName>
</protein>
<dbReference type="RefSeq" id="WP_102772682.1">
    <property type="nucleotide sequence ID" value="NZ_POQS01000002.1"/>
</dbReference>
<comment type="caution">
    <text evidence="1">The sequence shown here is derived from an EMBL/GenBank/DDBJ whole genome shotgun (WGS) entry which is preliminary data.</text>
</comment>
<evidence type="ECO:0000313" key="1">
    <source>
        <dbReference type="EMBL" id="PND34623.1"/>
    </source>
</evidence>
<accession>A0A2N8KME5</accession>
<organism evidence="1 2">
    <name type="scientific">Achromobacter pulmonis</name>
    <dbReference type="NCBI Taxonomy" id="1389932"/>
    <lineage>
        <taxon>Bacteria</taxon>
        <taxon>Pseudomonadati</taxon>
        <taxon>Pseudomonadota</taxon>
        <taxon>Betaproteobacteria</taxon>
        <taxon>Burkholderiales</taxon>
        <taxon>Alcaligenaceae</taxon>
        <taxon>Achromobacter</taxon>
    </lineage>
</organism>
<dbReference type="SUPFAM" id="SSF102588">
    <property type="entry name" value="LmbE-like"/>
    <property type="match status" value="1"/>
</dbReference>
<dbReference type="Gene3D" id="3.40.50.10320">
    <property type="entry name" value="LmbE-like"/>
    <property type="match status" value="1"/>
</dbReference>
<dbReference type="InterPro" id="IPR024078">
    <property type="entry name" value="LmbE-like_dom_sf"/>
</dbReference>